<feature type="domain" description="SLH" evidence="2">
    <location>
        <begin position="345"/>
        <end position="404"/>
    </location>
</feature>
<dbReference type="RefSeq" id="WP_130650248.1">
    <property type="nucleotide sequence ID" value="NZ_BMHA01000014.1"/>
</dbReference>
<dbReference type="AlphaFoldDB" id="A0A8J3AB09"/>
<dbReference type="InterPro" id="IPR051465">
    <property type="entry name" value="Cell_Envelope_Struct_Comp"/>
</dbReference>
<keyword evidence="4" id="KW-1185">Reference proteome</keyword>
<reference evidence="3" key="1">
    <citation type="journal article" date="2014" name="Int. J. Syst. Evol. Microbiol.">
        <title>Complete genome sequence of Corynebacterium casei LMG S-19264T (=DSM 44701T), isolated from a smear-ripened cheese.</title>
        <authorList>
            <consortium name="US DOE Joint Genome Institute (JGI-PGF)"/>
            <person name="Walter F."/>
            <person name="Albersmeier A."/>
            <person name="Kalinowski J."/>
            <person name="Ruckert C."/>
        </authorList>
    </citation>
    <scope>NUCLEOTIDE SEQUENCE</scope>
    <source>
        <strain evidence="3">CGMCC 1.14988</strain>
    </source>
</reference>
<feature type="domain" description="SLH" evidence="2">
    <location>
        <begin position="405"/>
        <end position="468"/>
    </location>
</feature>
<name>A0A8J3AB09_9ACTN</name>
<keyword evidence="1" id="KW-0732">Signal</keyword>
<dbReference type="SUPFAM" id="SSF48239">
    <property type="entry name" value="Terpenoid cyclases/Protein prenyltransferases"/>
    <property type="match status" value="1"/>
</dbReference>
<dbReference type="InterPro" id="IPR008930">
    <property type="entry name" value="Terpenoid_cyclase/PrenylTrfase"/>
</dbReference>
<dbReference type="PROSITE" id="PS51272">
    <property type="entry name" value="SLH"/>
    <property type="match status" value="2"/>
</dbReference>
<protein>
    <recommendedName>
        <fullName evidence="2">SLH domain-containing protein</fullName>
    </recommendedName>
</protein>
<organism evidence="3 4">
    <name type="scientific">Egicoccus halophilus</name>
    <dbReference type="NCBI Taxonomy" id="1670830"/>
    <lineage>
        <taxon>Bacteria</taxon>
        <taxon>Bacillati</taxon>
        <taxon>Actinomycetota</taxon>
        <taxon>Nitriliruptoria</taxon>
        <taxon>Egicoccales</taxon>
        <taxon>Egicoccaceae</taxon>
        <taxon>Egicoccus</taxon>
    </lineage>
</organism>
<accession>A0A8J3AB09</accession>
<dbReference type="Proteomes" id="UP000650511">
    <property type="component" value="Unassembled WGS sequence"/>
</dbReference>
<sequence length="523" mass="53545">MRILRGGGRGIVAGTAVAALLVPTTAVAQTADTPAPAPVAETASDAAGAWLAGQLVEGERIETTFDGSSYVDHGLTADTVYALAGAGVAGADITAATDWLATQVVQYAGDGEEEAYAGATAKLILVAETAGRDATDFGGVNLVERLQDRQDVLGRYRDVSPWGDYSNVLTQSLALIALERATDEGPSDAAVELLVDTACENGGYPSSFPTDTCTSDVDATGFAVQALLAVGADDAADAAVDWLLDEQADDGSFGGPEAAANSNSTGLAAVALVAAGELEAFEAAAEWLATVQYACFEADAGAIPFTFDEAGDLTRATAQALPGLSGVPLTETTIDSAVAGAPNPSCLRFPDVVPGSAHAQSIAVLDAAGIIAGRTDGTFAPRAGVTRGQLASFLGRASGITPASGPTRFTDVPANATHAGYIEALAEEGIVFGYSDDTFRPGQLVRRDQSAALIARWLDLDPVDTDRFTDIAGIQHRQQINALRDAEVAFGTGDGTTFTPGATMRRDQVASLLWRALQVADAS</sequence>
<dbReference type="InterPro" id="IPR001119">
    <property type="entry name" value="SLH_dom"/>
</dbReference>
<dbReference type="PANTHER" id="PTHR43308:SF5">
    <property type="entry name" value="S-LAYER PROTEIN _ PEPTIDOGLYCAN ENDO-BETA-N-ACETYLGLUCOSAMINIDASE"/>
    <property type="match status" value="1"/>
</dbReference>
<dbReference type="Gene3D" id="1.50.10.20">
    <property type="match status" value="2"/>
</dbReference>
<reference evidence="3" key="2">
    <citation type="submission" date="2020-09" db="EMBL/GenBank/DDBJ databases">
        <authorList>
            <person name="Sun Q."/>
            <person name="Zhou Y."/>
        </authorList>
    </citation>
    <scope>NUCLEOTIDE SEQUENCE</scope>
    <source>
        <strain evidence="3">CGMCC 1.14988</strain>
    </source>
</reference>
<comment type="caution">
    <text evidence="3">The sequence shown here is derived from an EMBL/GenBank/DDBJ whole genome shotgun (WGS) entry which is preliminary data.</text>
</comment>
<evidence type="ECO:0000259" key="2">
    <source>
        <dbReference type="PROSITE" id="PS51272"/>
    </source>
</evidence>
<evidence type="ECO:0000256" key="1">
    <source>
        <dbReference type="SAM" id="SignalP"/>
    </source>
</evidence>
<dbReference type="OrthoDB" id="4842970at2"/>
<dbReference type="EMBL" id="BMHA01000014">
    <property type="protein sequence ID" value="GGI09143.1"/>
    <property type="molecule type" value="Genomic_DNA"/>
</dbReference>
<gene>
    <name evidence="3" type="ORF">GCM10011354_32610</name>
</gene>
<dbReference type="PANTHER" id="PTHR43308">
    <property type="entry name" value="OUTER MEMBRANE PROTEIN ALPHA-RELATED"/>
    <property type="match status" value="1"/>
</dbReference>
<feature type="chain" id="PRO_5035287003" description="SLH domain-containing protein" evidence="1">
    <location>
        <begin position="29"/>
        <end position="523"/>
    </location>
</feature>
<evidence type="ECO:0000313" key="4">
    <source>
        <dbReference type="Proteomes" id="UP000650511"/>
    </source>
</evidence>
<evidence type="ECO:0000313" key="3">
    <source>
        <dbReference type="EMBL" id="GGI09143.1"/>
    </source>
</evidence>
<feature type="signal peptide" evidence="1">
    <location>
        <begin position="1"/>
        <end position="28"/>
    </location>
</feature>
<dbReference type="Pfam" id="PF00395">
    <property type="entry name" value="SLH"/>
    <property type="match status" value="2"/>
</dbReference>
<proteinExistence type="predicted"/>